<evidence type="ECO:0000313" key="3">
    <source>
        <dbReference type="EMBL" id="CAK9105327.1"/>
    </source>
</evidence>
<organism evidence="3 4">
    <name type="scientific">Durusdinium trenchii</name>
    <dbReference type="NCBI Taxonomy" id="1381693"/>
    <lineage>
        <taxon>Eukaryota</taxon>
        <taxon>Sar</taxon>
        <taxon>Alveolata</taxon>
        <taxon>Dinophyceae</taxon>
        <taxon>Suessiales</taxon>
        <taxon>Symbiodiniaceae</taxon>
        <taxon>Durusdinium</taxon>
    </lineage>
</organism>
<comment type="caution">
    <text evidence="3">The sequence shown here is derived from an EMBL/GenBank/DDBJ whole genome shotgun (WGS) entry which is preliminary data.</text>
</comment>
<dbReference type="EMBL" id="CAXAMM010042518">
    <property type="protein sequence ID" value="CAK9105327.1"/>
    <property type="molecule type" value="Genomic_DNA"/>
</dbReference>
<name>A0ABP0RXF2_9DINO</name>
<feature type="region of interest" description="Disordered" evidence="1">
    <location>
        <begin position="127"/>
        <end position="154"/>
    </location>
</feature>
<feature type="domain" description="C2H2-type" evidence="2">
    <location>
        <begin position="262"/>
        <end position="283"/>
    </location>
</feature>
<dbReference type="Proteomes" id="UP001642464">
    <property type="component" value="Unassembled WGS sequence"/>
</dbReference>
<evidence type="ECO:0000256" key="1">
    <source>
        <dbReference type="SAM" id="MobiDB-lite"/>
    </source>
</evidence>
<keyword evidence="4" id="KW-1185">Reference proteome</keyword>
<gene>
    <name evidence="3" type="ORF">SCF082_LOCUS49102</name>
</gene>
<feature type="compositionally biased region" description="Basic and acidic residues" evidence="1">
    <location>
        <begin position="36"/>
        <end position="46"/>
    </location>
</feature>
<dbReference type="PROSITE" id="PS00028">
    <property type="entry name" value="ZINC_FINGER_C2H2_1"/>
    <property type="match status" value="1"/>
</dbReference>
<dbReference type="InterPro" id="IPR013087">
    <property type="entry name" value="Znf_C2H2_type"/>
</dbReference>
<evidence type="ECO:0000313" key="4">
    <source>
        <dbReference type="Proteomes" id="UP001642464"/>
    </source>
</evidence>
<protein>
    <recommendedName>
        <fullName evidence="2">C2H2-type domain-containing protein</fullName>
    </recommendedName>
</protein>
<reference evidence="3 4" key="1">
    <citation type="submission" date="2024-02" db="EMBL/GenBank/DDBJ databases">
        <authorList>
            <person name="Chen Y."/>
            <person name="Shah S."/>
            <person name="Dougan E. K."/>
            <person name="Thang M."/>
            <person name="Chan C."/>
        </authorList>
    </citation>
    <scope>NUCLEOTIDE SEQUENCE [LARGE SCALE GENOMIC DNA]</scope>
</reference>
<feature type="region of interest" description="Disordered" evidence="1">
    <location>
        <begin position="24"/>
        <end position="46"/>
    </location>
</feature>
<evidence type="ECO:0000259" key="2">
    <source>
        <dbReference type="PROSITE" id="PS00028"/>
    </source>
</evidence>
<proteinExistence type="predicted"/>
<sequence length="434" mass="48348">MPHFEISADDMMGQISDTFGNLIEGSKPQSLKRPKHELDWGSRDTSDQQPNLIQMLASLALRHESQLQAIAIQDTFILSLQPGQSSLIPLIQQSTQQWKQDVEKKQATMSLRLKLITTITQTLELGKNVEGGPSSAYNGDLARSPGASADHGERELELPDLESKGAVQIPEGQRSGLSTAESPSVDAPDHHRLYEVLQMLSMTSEWIFVWLARDDSVELGLNRFGLTGADLFARTLDTLYEQRQMKMEKYPEQVLERLRSFCSMCGKLVVSHDALKRHAQLRHSELGQVIEVDQFMQENRDCANLPCHGSEPAHENRPIPPQNEAMKLDALFTSFQVAVAQEAKNLQKFLDDMEVFKSSFDALKRSGHSWGTRHPRLCVRKRHTEARAEEAAHGRDMVWTLGVATGVGGSGSDLRRMASWEGLAQDLIGVASGT</sequence>
<accession>A0ABP0RXF2</accession>